<name>A0A067SQH6_GALM3</name>
<accession>A0A067SQH6</accession>
<proteinExistence type="predicted"/>
<gene>
    <name evidence="1" type="ORF">GALMADRAFT_74152</name>
</gene>
<reference evidence="2" key="1">
    <citation type="journal article" date="2014" name="Proc. Natl. Acad. Sci. U.S.A.">
        <title>Extensive sampling of basidiomycete genomes demonstrates inadequacy of the white-rot/brown-rot paradigm for wood decay fungi.</title>
        <authorList>
            <person name="Riley R."/>
            <person name="Salamov A.A."/>
            <person name="Brown D.W."/>
            <person name="Nagy L.G."/>
            <person name="Floudas D."/>
            <person name="Held B.W."/>
            <person name="Levasseur A."/>
            <person name="Lombard V."/>
            <person name="Morin E."/>
            <person name="Otillar R."/>
            <person name="Lindquist E.A."/>
            <person name="Sun H."/>
            <person name="LaButti K.M."/>
            <person name="Schmutz J."/>
            <person name="Jabbour D."/>
            <person name="Luo H."/>
            <person name="Baker S.E."/>
            <person name="Pisabarro A.G."/>
            <person name="Walton J.D."/>
            <person name="Blanchette R.A."/>
            <person name="Henrissat B."/>
            <person name="Martin F."/>
            <person name="Cullen D."/>
            <person name="Hibbett D.S."/>
            <person name="Grigoriev I.V."/>
        </authorList>
    </citation>
    <scope>NUCLEOTIDE SEQUENCE [LARGE SCALE GENOMIC DNA]</scope>
    <source>
        <strain evidence="2">CBS 339.88</strain>
    </source>
</reference>
<evidence type="ECO:0000313" key="2">
    <source>
        <dbReference type="Proteomes" id="UP000027222"/>
    </source>
</evidence>
<feature type="non-terminal residue" evidence="1">
    <location>
        <position position="340"/>
    </location>
</feature>
<dbReference type="OrthoDB" id="2402896at2759"/>
<dbReference type="PANTHER" id="PTHR47718">
    <property type="entry name" value="OS01G0519700 PROTEIN"/>
    <property type="match status" value="1"/>
</dbReference>
<organism evidence="1 2">
    <name type="scientific">Galerina marginata (strain CBS 339.88)</name>
    <dbReference type="NCBI Taxonomy" id="685588"/>
    <lineage>
        <taxon>Eukaryota</taxon>
        <taxon>Fungi</taxon>
        <taxon>Dikarya</taxon>
        <taxon>Basidiomycota</taxon>
        <taxon>Agaricomycotina</taxon>
        <taxon>Agaricomycetes</taxon>
        <taxon>Agaricomycetidae</taxon>
        <taxon>Agaricales</taxon>
        <taxon>Agaricineae</taxon>
        <taxon>Strophariaceae</taxon>
        <taxon>Galerina</taxon>
    </lineage>
</organism>
<evidence type="ECO:0000313" key="1">
    <source>
        <dbReference type="EMBL" id="KDR72297.1"/>
    </source>
</evidence>
<protein>
    <recommendedName>
        <fullName evidence="3">FAR1 domain-containing protein</fullName>
    </recommendedName>
</protein>
<dbReference type="AlphaFoldDB" id="A0A067SQH6"/>
<evidence type="ECO:0008006" key="3">
    <source>
        <dbReference type="Google" id="ProtNLM"/>
    </source>
</evidence>
<dbReference type="HOGENOM" id="CLU_817739_0_0_1"/>
<dbReference type="Proteomes" id="UP000027222">
    <property type="component" value="Unassembled WGS sequence"/>
</dbReference>
<dbReference type="EMBL" id="KL142389">
    <property type="protein sequence ID" value="KDR72297.1"/>
    <property type="molecule type" value="Genomic_DNA"/>
</dbReference>
<keyword evidence="2" id="KW-1185">Reference proteome</keyword>
<sequence length="340" mass="38104">MKNKLAKPEAVALSEISDLAQNFIDLCSPSPKHKTRNTPIKLMSLKMPDFATVHANPDSDSDHIDEEFVVVTPVRRKFKIEDSDSDSIEGPDGGQLIIDLRTPDQTSSTSVKHEIKGENPHAPHIIDICTPEHKSTMANKKPHPPIRPPVEAAPGIVRLGAVFHSWEEARDAVYTREERLGHRWRIGQSKANNRGDKKKVTIRCNHYRQHIPVHSVEIDPADHRKGKSIKTSCEARVNINRIQDTSLWKVTLTDWDHNHPPEIPEGGSIRRPVTKEQKAMISKLATATTQQFSRGQIAEVVKTQTGASHLEPRQIGNVMNQAREEAKKEVERLGGDMNAI</sequence>
<dbReference type="STRING" id="685588.A0A067SQH6"/>